<keyword evidence="3" id="KW-0804">Transcription</keyword>
<accession>A0ABW2UZC2</accession>
<dbReference type="Proteomes" id="UP001596528">
    <property type="component" value="Unassembled WGS sequence"/>
</dbReference>
<dbReference type="InterPro" id="IPR028082">
    <property type="entry name" value="Peripla_BP_I"/>
</dbReference>
<evidence type="ECO:0000256" key="2">
    <source>
        <dbReference type="ARBA" id="ARBA00023125"/>
    </source>
</evidence>
<dbReference type="PRINTS" id="PR00036">
    <property type="entry name" value="HTHLACI"/>
</dbReference>
<dbReference type="PANTHER" id="PTHR30146">
    <property type="entry name" value="LACI-RELATED TRANSCRIPTIONAL REPRESSOR"/>
    <property type="match status" value="1"/>
</dbReference>
<dbReference type="SUPFAM" id="SSF47413">
    <property type="entry name" value="lambda repressor-like DNA-binding domains"/>
    <property type="match status" value="1"/>
</dbReference>
<proteinExistence type="predicted"/>
<dbReference type="CDD" id="cd06286">
    <property type="entry name" value="PBP1_CcpB-like"/>
    <property type="match status" value="1"/>
</dbReference>
<protein>
    <submittedName>
        <fullName evidence="5">LacI family DNA-binding transcriptional regulator</fullName>
    </submittedName>
</protein>
<keyword evidence="6" id="KW-1185">Reference proteome</keyword>
<organism evidence="5 6">
    <name type="scientific">Paenibacillus thermoaerophilus</name>
    <dbReference type="NCBI Taxonomy" id="1215385"/>
    <lineage>
        <taxon>Bacteria</taxon>
        <taxon>Bacillati</taxon>
        <taxon>Bacillota</taxon>
        <taxon>Bacilli</taxon>
        <taxon>Bacillales</taxon>
        <taxon>Paenibacillaceae</taxon>
        <taxon>Paenibacillus</taxon>
    </lineage>
</organism>
<dbReference type="GO" id="GO:0003677">
    <property type="term" value="F:DNA binding"/>
    <property type="evidence" value="ECO:0007669"/>
    <property type="project" value="UniProtKB-KW"/>
</dbReference>
<comment type="caution">
    <text evidence="5">The sequence shown here is derived from an EMBL/GenBank/DDBJ whole genome shotgun (WGS) entry which is preliminary data.</text>
</comment>
<dbReference type="SMART" id="SM00354">
    <property type="entry name" value="HTH_LACI"/>
    <property type="match status" value="1"/>
</dbReference>
<dbReference type="Pfam" id="PF00532">
    <property type="entry name" value="Peripla_BP_1"/>
    <property type="match status" value="1"/>
</dbReference>
<dbReference type="InterPro" id="IPR010982">
    <property type="entry name" value="Lambda_DNA-bd_dom_sf"/>
</dbReference>
<dbReference type="CDD" id="cd01392">
    <property type="entry name" value="HTH_LacI"/>
    <property type="match status" value="1"/>
</dbReference>
<keyword evidence="1" id="KW-0805">Transcription regulation</keyword>
<keyword evidence="2 5" id="KW-0238">DNA-binding</keyword>
<dbReference type="InterPro" id="IPR001761">
    <property type="entry name" value="Peripla_BP/Lac1_sug-bd_dom"/>
</dbReference>
<dbReference type="RefSeq" id="WP_138788848.1">
    <property type="nucleotide sequence ID" value="NZ_JBHTGQ010000010.1"/>
</dbReference>
<dbReference type="PANTHER" id="PTHR30146:SF105">
    <property type="entry name" value="CATABOLITE CONTROL PROTEIN B"/>
    <property type="match status" value="1"/>
</dbReference>
<dbReference type="Pfam" id="PF00356">
    <property type="entry name" value="LacI"/>
    <property type="match status" value="1"/>
</dbReference>
<dbReference type="InterPro" id="IPR000843">
    <property type="entry name" value="HTH_LacI"/>
</dbReference>
<name>A0ABW2UZC2_9BACL</name>
<dbReference type="Gene3D" id="3.40.50.2300">
    <property type="match status" value="2"/>
</dbReference>
<dbReference type="SUPFAM" id="SSF53822">
    <property type="entry name" value="Periplasmic binding protein-like I"/>
    <property type="match status" value="1"/>
</dbReference>
<dbReference type="EMBL" id="JBHTGQ010000010">
    <property type="protein sequence ID" value="MFC7749247.1"/>
    <property type="molecule type" value="Genomic_DNA"/>
</dbReference>
<sequence>MANIREIAKIAGVSVSTVSRVLNGHPYVREEKRRAVTEAINKLDYAPNRKAVQLTTGRSDTVGVVMPAIDHPYYARILEGVSRAALKAGYQLLMVQTAYDAEAERRALELIRTKQVDGLILASNMLDWQEIAPYSSYGPLLACGEPAVEGISAVYVDHYACFADALRYLIRRGRRRIGFTLARPDSANSRKRRQAYDDVLSEAGLVRRDEWRFEQCRTAFDGAAIARRLMGARDRPDALIVTGDLAAVGFIAEARRIGLRVPEDIAVVGFDNQPIADVFGLTTMDIGLPEMGGLAFETVLARIRDREAKPVSRQLAYRLIERFTV</sequence>
<feature type="domain" description="HTH lacI-type" evidence="4">
    <location>
        <begin position="2"/>
        <end position="56"/>
    </location>
</feature>
<dbReference type="PROSITE" id="PS00356">
    <property type="entry name" value="HTH_LACI_1"/>
    <property type="match status" value="1"/>
</dbReference>
<evidence type="ECO:0000259" key="4">
    <source>
        <dbReference type="PROSITE" id="PS50932"/>
    </source>
</evidence>
<evidence type="ECO:0000256" key="3">
    <source>
        <dbReference type="ARBA" id="ARBA00023163"/>
    </source>
</evidence>
<gene>
    <name evidence="5" type="ORF">ACFQWB_04730</name>
</gene>
<dbReference type="PROSITE" id="PS50932">
    <property type="entry name" value="HTH_LACI_2"/>
    <property type="match status" value="1"/>
</dbReference>
<reference evidence="6" key="1">
    <citation type="journal article" date="2019" name="Int. J. Syst. Evol. Microbiol.">
        <title>The Global Catalogue of Microorganisms (GCM) 10K type strain sequencing project: providing services to taxonomists for standard genome sequencing and annotation.</title>
        <authorList>
            <consortium name="The Broad Institute Genomics Platform"/>
            <consortium name="The Broad Institute Genome Sequencing Center for Infectious Disease"/>
            <person name="Wu L."/>
            <person name="Ma J."/>
        </authorList>
    </citation>
    <scope>NUCLEOTIDE SEQUENCE [LARGE SCALE GENOMIC DNA]</scope>
    <source>
        <strain evidence="6">JCM 18657</strain>
    </source>
</reference>
<dbReference type="Gene3D" id="1.10.260.40">
    <property type="entry name" value="lambda repressor-like DNA-binding domains"/>
    <property type="match status" value="1"/>
</dbReference>
<evidence type="ECO:0000313" key="5">
    <source>
        <dbReference type="EMBL" id="MFC7749247.1"/>
    </source>
</evidence>
<evidence type="ECO:0000256" key="1">
    <source>
        <dbReference type="ARBA" id="ARBA00023015"/>
    </source>
</evidence>
<evidence type="ECO:0000313" key="6">
    <source>
        <dbReference type="Proteomes" id="UP001596528"/>
    </source>
</evidence>